<reference evidence="2 3" key="1">
    <citation type="journal article" date="2019" name="J. Hered.">
        <title>An Improved Genome Assembly for Drosophila navojoa, the Basal Species in the mojavensis Cluster.</title>
        <authorList>
            <person name="Vanderlinde T."/>
            <person name="Dupim E.G."/>
            <person name="Nazario-Yepiz N.O."/>
            <person name="Carvalho A.B."/>
        </authorList>
    </citation>
    <scope>NUCLEOTIDE SEQUENCE [LARGE SCALE GENOMIC DNA]</scope>
    <source>
        <strain evidence="2">Navoj_Jal97</strain>
        <tissue evidence="2">Whole organism</tissue>
    </source>
</reference>
<feature type="coiled-coil region" evidence="1">
    <location>
        <begin position="5"/>
        <end position="39"/>
    </location>
</feature>
<name>A0A484ANS1_DRONA</name>
<feature type="non-terminal residue" evidence="2">
    <location>
        <position position="1"/>
    </location>
</feature>
<accession>A0A484ANS1</accession>
<dbReference type="AlphaFoldDB" id="A0A484ANS1"/>
<dbReference type="EMBL" id="LSRL02003285">
    <property type="protein sequence ID" value="TDG38493.1"/>
    <property type="molecule type" value="Genomic_DNA"/>
</dbReference>
<proteinExistence type="predicted"/>
<sequence length="43" mass="5157">VQQTIQRQEETIEVLKGDNNQLRQQCLKLNAVIRQQRKDYCVK</sequence>
<protein>
    <submittedName>
        <fullName evidence="2">Uncharacterized protein</fullName>
    </submittedName>
</protein>
<dbReference type="Proteomes" id="UP000295192">
    <property type="component" value="Unassembled WGS sequence"/>
</dbReference>
<evidence type="ECO:0000313" key="3">
    <source>
        <dbReference type="Proteomes" id="UP000295192"/>
    </source>
</evidence>
<keyword evidence="3" id="KW-1185">Reference proteome</keyword>
<evidence type="ECO:0000313" key="2">
    <source>
        <dbReference type="EMBL" id="TDG38493.1"/>
    </source>
</evidence>
<dbReference type="STRING" id="7232.A0A484ANS1"/>
<organism evidence="2 3">
    <name type="scientific">Drosophila navojoa</name>
    <name type="common">Fruit fly</name>
    <dbReference type="NCBI Taxonomy" id="7232"/>
    <lineage>
        <taxon>Eukaryota</taxon>
        <taxon>Metazoa</taxon>
        <taxon>Ecdysozoa</taxon>
        <taxon>Arthropoda</taxon>
        <taxon>Hexapoda</taxon>
        <taxon>Insecta</taxon>
        <taxon>Pterygota</taxon>
        <taxon>Neoptera</taxon>
        <taxon>Endopterygota</taxon>
        <taxon>Diptera</taxon>
        <taxon>Brachycera</taxon>
        <taxon>Muscomorpha</taxon>
        <taxon>Ephydroidea</taxon>
        <taxon>Drosophilidae</taxon>
        <taxon>Drosophila</taxon>
    </lineage>
</organism>
<keyword evidence="1" id="KW-0175">Coiled coil</keyword>
<comment type="caution">
    <text evidence="2">The sequence shown here is derived from an EMBL/GenBank/DDBJ whole genome shotgun (WGS) entry which is preliminary data.</text>
</comment>
<gene>
    <name evidence="2" type="ORF">AWZ03_015085</name>
</gene>
<evidence type="ECO:0000256" key="1">
    <source>
        <dbReference type="SAM" id="Coils"/>
    </source>
</evidence>